<dbReference type="GO" id="GO:0003824">
    <property type="term" value="F:catalytic activity"/>
    <property type="evidence" value="ECO:0007669"/>
    <property type="project" value="InterPro"/>
</dbReference>
<dbReference type="InterPro" id="IPR011037">
    <property type="entry name" value="Pyrv_Knase-like_insert_dom_sf"/>
</dbReference>
<dbReference type="GO" id="GO:0030151">
    <property type="term" value="F:molybdenum ion binding"/>
    <property type="evidence" value="ECO:0007669"/>
    <property type="project" value="InterPro"/>
</dbReference>
<protein>
    <submittedName>
        <fullName evidence="2">MOSC domain-containing protein</fullName>
    </submittedName>
</protein>
<dbReference type="EMBL" id="CP047156">
    <property type="protein sequence ID" value="QHC00040.1"/>
    <property type="molecule type" value="Genomic_DNA"/>
</dbReference>
<evidence type="ECO:0000259" key="1">
    <source>
        <dbReference type="PROSITE" id="PS51340"/>
    </source>
</evidence>
<feature type="domain" description="MOSC" evidence="1">
    <location>
        <begin position="105"/>
        <end position="251"/>
    </location>
</feature>
<dbReference type="PANTHER" id="PTHR14237">
    <property type="entry name" value="MOLYBDOPTERIN COFACTOR SULFURASE MOSC"/>
    <property type="match status" value="1"/>
</dbReference>
<evidence type="ECO:0000313" key="3">
    <source>
        <dbReference type="Proteomes" id="UP000463857"/>
    </source>
</evidence>
<dbReference type="InterPro" id="IPR005303">
    <property type="entry name" value="MOCOS_middle"/>
</dbReference>
<dbReference type="GO" id="GO:0030170">
    <property type="term" value="F:pyridoxal phosphate binding"/>
    <property type="evidence" value="ECO:0007669"/>
    <property type="project" value="InterPro"/>
</dbReference>
<proteinExistence type="predicted"/>
<dbReference type="Pfam" id="PF03473">
    <property type="entry name" value="MOSC"/>
    <property type="match status" value="1"/>
</dbReference>
<dbReference type="AlphaFoldDB" id="A0A7L4YLN5"/>
<dbReference type="OrthoDB" id="9793178at2"/>
<dbReference type="InParanoid" id="A0A7L4YLN5"/>
<dbReference type="Proteomes" id="UP000463857">
    <property type="component" value="Chromosome"/>
</dbReference>
<dbReference type="SUPFAM" id="SSF50800">
    <property type="entry name" value="PK beta-barrel domain-like"/>
    <property type="match status" value="1"/>
</dbReference>
<dbReference type="KEGG" id="eke:EK0264_06955"/>
<accession>A0A7L4YLN5</accession>
<dbReference type="InterPro" id="IPR005302">
    <property type="entry name" value="MoCF_Sase_C"/>
</dbReference>
<reference evidence="2 3" key="1">
    <citation type="journal article" date="2018" name="Int. J. Syst. Evol. Microbiol.">
        <title>Epidermidibacterium keratini gen. nov., sp. nov., a member of the family Sporichthyaceae, isolated from keratin epidermis.</title>
        <authorList>
            <person name="Lee D.G."/>
            <person name="Trujillo M.E."/>
            <person name="Kang S."/>
            <person name="Nam J.J."/>
            <person name="Kim Y.J."/>
        </authorList>
    </citation>
    <scope>NUCLEOTIDE SEQUENCE [LARGE SCALE GENOMIC DNA]</scope>
    <source>
        <strain evidence="2 3">EPI-7</strain>
    </source>
</reference>
<dbReference type="SUPFAM" id="SSF141673">
    <property type="entry name" value="MOSC N-terminal domain-like"/>
    <property type="match status" value="1"/>
</dbReference>
<dbReference type="PROSITE" id="PS51340">
    <property type="entry name" value="MOSC"/>
    <property type="match status" value="1"/>
</dbReference>
<organism evidence="2 3">
    <name type="scientific">Epidermidibacterium keratini</name>
    <dbReference type="NCBI Taxonomy" id="1891644"/>
    <lineage>
        <taxon>Bacteria</taxon>
        <taxon>Bacillati</taxon>
        <taxon>Actinomycetota</taxon>
        <taxon>Actinomycetes</taxon>
        <taxon>Sporichthyales</taxon>
        <taxon>Sporichthyaceae</taxon>
        <taxon>Epidermidibacterium</taxon>
    </lineage>
</organism>
<evidence type="ECO:0000313" key="2">
    <source>
        <dbReference type="EMBL" id="QHC00040.1"/>
    </source>
</evidence>
<dbReference type="RefSeq" id="WP_159544127.1">
    <property type="nucleotide sequence ID" value="NZ_CP047156.1"/>
</dbReference>
<dbReference type="Pfam" id="PF03476">
    <property type="entry name" value="MOSC_N"/>
    <property type="match status" value="1"/>
</dbReference>
<name>A0A7L4YLN5_9ACTN</name>
<dbReference type="PANTHER" id="PTHR14237:SF19">
    <property type="entry name" value="MITOCHONDRIAL AMIDOXIME REDUCING COMPONENT 1"/>
    <property type="match status" value="1"/>
</dbReference>
<sequence length="268" mass="29466">MAVTISRLFYYPLKSGRRIETQELDITSTGAAGDRVFMVVDESGELVSQREIPALALVESRDVIAACESTGNVVPVKLHSWRGEGEDQGDLVAAQLSAQLGVAVRVVRFPDDFERRTTQGAGVAVYQDGYPITVTSTASLAQVSEWLGEDLPIERFRPNILLDGLETPFEEDDILSLRIGEVELDFVKLCGRCVMTTIDQDTAEKGREPLRELGKRRVLPQLGGGREIMFAVNAVPRATGTIRVGDEVQIERADRPYAERIASGEFRG</sequence>
<gene>
    <name evidence="2" type="ORF">EK0264_06955</name>
</gene>
<keyword evidence="3" id="KW-1185">Reference proteome</keyword>